<reference evidence="1 2" key="1">
    <citation type="submission" date="2018-10" db="EMBL/GenBank/DDBJ databases">
        <title>Genome-centric metagenomics revealed C2 chemical producing, CO utilizing Clostridium with novel acetogenic gene cluster.</title>
        <authorList>
            <person name="Kang H."/>
            <person name="Park B."/>
            <person name="Choi I.G."/>
            <person name="Chang I.S."/>
        </authorList>
    </citation>
    <scope>NUCLEOTIDE SEQUENCE [LARGE SCALE GENOMIC DNA]</scope>
    <source>
        <strain evidence="1 2">H21-9</strain>
    </source>
</reference>
<evidence type="ECO:0000313" key="1">
    <source>
        <dbReference type="EMBL" id="RMD02724.1"/>
    </source>
</evidence>
<dbReference type="AlphaFoldDB" id="A0A3M0SW87"/>
<dbReference type="EMBL" id="RFAQ01000010">
    <property type="protein sequence ID" value="RMD02724.1"/>
    <property type="molecule type" value="Genomic_DNA"/>
</dbReference>
<gene>
    <name evidence="1" type="ORF">D9O40_05335</name>
</gene>
<dbReference type="RefSeq" id="WP_122058114.1">
    <property type="nucleotide sequence ID" value="NZ_RFAQ01000010.1"/>
</dbReference>
<evidence type="ECO:0000313" key="2">
    <source>
        <dbReference type="Proteomes" id="UP000277999"/>
    </source>
</evidence>
<accession>A0A3M0SW87</accession>
<proteinExistence type="predicted"/>
<comment type="caution">
    <text evidence="1">The sequence shown here is derived from an EMBL/GenBank/DDBJ whole genome shotgun (WGS) entry which is preliminary data.</text>
</comment>
<protein>
    <submittedName>
        <fullName evidence="1">Uncharacterized protein</fullName>
    </submittedName>
</protein>
<dbReference type="Proteomes" id="UP000277999">
    <property type="component" value="Unassembled WGS sequence"/>
</dbReference>
<sequence>MNKKDKHKRIRLKKWKSKGGDNMSRSLNLNKLKNRDFISLSSKEALKEVIPIDWSEEVLTGKKKVIVYNPKNK</sequence>
<name>A0A3M0SW87_9CLOT</name>
<organism evidence="1 2">
    <name type="scientific">Clostridium autoethanogenum</name>
    <dbReference type="NCBI Taxonomy" id="84023"/>
    <lineage>
        <taxon>Bacteria</taxon>
        <taxon>Bacillati</taxon>
        <taxon>Bacillota</taxon>
        <taxon>Clostridia</taxon>
        <taxon>Eubacteriales</taxon>
        <taxon>Clostridiaceae</taxon>
        <taxon>Clostridium</taxon>
    </lineage>
</organism>